<dbReference type="InterPro" id="IPR041700">
    <property type="entry name" value="OMP_b-brl_3"/>
</dbReference>
<organism evidence="5 6">
    <name type="scientific">Flavobacterium qiangtangense</name>
    <dbReference type="NCBI Taxonomy" id="1442595"/>
    <lineage>
        <taxon>Bacteria</taxon>
        <taxon>Pseudomonadati</taxon>
        <taxon>Bacteroidota</taxon>
        <taxon>Flavobacteriia</taxon>
        <taxon>Flavobacteriales</taxon>
        <taxon>Flavobacteriaceae</taxon>
        <taxon>Flavobacterium</taxon>
    </lineage>
</organism>
<keyword evidence="3" id="KW-0998">Cell outer membrane</keyword>
<evidence type="ECO:0000313" key="5">
    <source>
        <dbReference type="EMBL" id="MFC6095849.1"/>
    </source>
</evidence>
<dbReference type="Gene3D" id="2.40.170.20">
    <property type="entry name" value="TonB-dependent receptor, beta-barrel domain"/>
    <property type="match status" value="1"/>
</dbReference>
<dbReference type="InterPro" id="IPR036942">
    <property type="entry name" value="Beta-barrel_TonB_sf"/>
</dbReference>
<name>A0ABW1PKX6_9FLAO</name>
<sequence>MKLKIKLGVLLLFCAKSFSQGKEIDSLQQMEEIVVEGKIKTFSYKNGNVKVDVANSFLKSIPNTLDLLSKLPKVQISPDKTAISVIGKGNPLLYLDNQRIEMNDLLALSVDDIKSIEIINNPSSKYEAEGRAVILITRKLNRKEGFQTVISETVSFKKRFNNYAGINSSLKLKKTEFKANFNYNALNVWESNGNNYEIPSNNIVSNYRVVGLTSRDNYVFGGGIYHTINENDSFSFSINGNMKKDNFNLKTKTNNLANGEQTNLNTLGIANGDRNFINSFLNYNMKINESSGFFGGLQYSNYNTGSIINSSNNYNETNFQPFQKINQDFKVDVFSGRIDFEKKFQNEMKWELGGIYSSANANSNLQLQNFEENTNSDSKYNLKEKNASAYTQLSGTIKKFSWLFGLRIENTNIKGKYADESSASVAKNYTNFFPKAQIEIPIDSTKTLTFNYAKNISRPNYSETSHGQTYINPYFIFSSNVNLNPSTSDEISANFQYKDKSVKLIYYNNKNAMNYGFQFNEAENILIYRPENFDKETGYNLEFSLPFSHQFWSSLNTLSFILNKIEDKSAAIGDSKPYIYYYSNQTFNLKKDWTISLIGWGLSTRNEGVFQRNAIFNLDGAISKTYKNLSCTLSYNNIFKNNIYKENFEVNNVNSRAIFIVDNYEFSIALKYTFGKLKESIFKEKEINENSDRIK</sequence>
<keyword evidence="5" id="KW-0675">Receptor</keyword>
<proteinExistence type="predicted"/>
<evidence type="ECO:0000256" key="2">
    <source>
        <dbReference type="ARBA" id="ARBA00023136"/>
    </source>
</evidence>
<dbReference type="Gene3D" id="2.170.130.10">
    <property type="entry name" value="TonB-dependent receptor, plug domain"/>
    <property type="match status" value="1"/>
</dbReference>
<dbReference type="InterPro" id="IPR037066">
    <property type="entry name" value="Plug_dom_sf"/>
</dbReference>
<protein>
    <submittedName>
        <fullName evidence="5">TonB-dependent receptor domain-containing protein</fullName>
    </submittedName>
</protein>
<dbReference type="Pfam" id="PF14905">
    <property type="entry name" value="OMP_b-brl_3"/>
    <property type="match status" value="1"/>
</dbReference>
<comment type="subcellular location">
    <subcellularLocation>
        <location evidence="1">Cell outer membrane</location>
    </subcellularLocation>
</comment>
<comment type="caution">
    <text evidence="5">The sequence shown here is derived from an EMBL/GenBank/DDBJ whole genome shotgun (WGS) entry which is preliminary data.</text>
</comment>
<dbReference type="EMBL" id="JBHSQB010000004">
    <property type="protein sequence ID" value="MFC6095849.1"/>
    <property type="molecule type" value="Genomic_DNA"/>
</dbReference>
<evidence type="ECO:0000313" key="6">
    <source>
        <dbReference type="Proteomes" id="UP001596287"/>
    </source>
</evidence>
<reference evidence="6" key="1">
    <citation type="journal article" date="2019" name="Int. J. Syst. Evol. Microbiol.">
        <title>The Global Catalogue of Microorganisms (GCM) 10K type strain sequencing project: providing services to taxonomists for standard genome sequencing and annotation.</title>
        <authorList>
            <consortium name="The Broad Institute Genomics Platform"/>
            <consortium name="The Broad Institute Genome Sequencing Center for Infectious Disease"/>
            <person name="Wu L."/>
            <person name="Ma J."/>
        </authorList>
    </citation>
    <scope>NUCLEOTIDE SEQUENCE [LARGE SCALE GENOMIC DNA]</scope>
    <source>
        <strain evidence="6">CCUG 49679</strain>
    </source>
</reference>
<evidence type="ECO:0000256" key="3">
    <source>
        <dbReference type="ARBA" id="ARBA00023237"/>
    </source>
</evidence>
<feature type="domain" description="Outer membrane protein beta-barrel" evidence="4">
    <location>
        <begin position="296"/>
        <end position="672"/>
    </location>
</feature>
<dbReference type="RefSeq" id="WP_379790528.1">
    <property type="nucleotide sequence ID" value="NZ_JBHSQB010000004.1"/>
</dbReference>
<evidence type="ECO:0000259" key="4">
    <source>
        <dbReference type="Pfam" id="PF14905"/>
    </source>
</evidence>
<accession>A0ABW1PKX6</accession>
<gene>
    <name evidence="5" type="ORF">ACFPVY_04255</name>
</gene>
<dbReference type="SUPFAM" id="SSF56935">
    <property type="entry name" value="Porins"/>
    <property type="match status" value="1"/>
</dbReference>
<evidence type="ECO:0000256" key="1">
    <source>
        <dbReference type="ARBA" id="ARBA00004442"/>
    </source>
</evidence>
<keyword evidence="6" id="KW-1185">Reference proteome</keyword>
<keyword evidence="2" id="KW-0472">Membrane</keyword>
<dbReference type="Proteomes" id="UP001596287">
    <property type="component" value="Unassembled WGS sequence"/>
</dbReference>